<dbReference type="PROSITE" id="PS50932">
    <property type="entry name" value="HTH_LACI_2"/>
    <property type="match status" value="1"/>
</dbReference>
<dbReference type="Pfam" id="PF13377">
    <property type="entry name" value="Peripla_BP_3"/>
    <property type="match status" value="1"/>
</dbReference>
<dbReference type="RefSeq" id="WP_076978432.1">
    <property type="nucleotide sequence ID" value="NZ_CP019124.1"/>
</dbReference>
<dbReference type="CDD" id="cd01392">
    <property type="entry name" value="HTH_LacI"/>
    <property type="match status" value="1"/>
</dbReference>
<dbReference type="SUPFAM" id="SSF47413">
    <property type="entry name" value="lambda repressor-like DNA-binding domains"/>
    <property type="match status" value="1"/>
</dbReference>
<dbReference type="EMBL" id="CP019124">
    <property type="protein sequence ID" value="APX88408.1"/>
    <property type="molecule type" value="Genomic_DNA"/>
</dbReference>
<dbReference type="InterPro" id="IPR046335">
    <property type="entry name" value="LacI/GalR-like_sensor"/>
</dbReference>
<sequence>MNLKQLAEQLGLSQTTVSRALNGYPEVSDATRRRVQEAAQRFNYRPNARARSLATGNSMIVGHVIPVSDRHEMVNPVFMDFIAGAGECYTRAGYDILLSVVTDDDEARTYRRLAKDGIVDGVIVHGPRHEDPRVPLLQSLGLPFVVHGRTLATDPAFSWLDIDNTRSFRRATGLLTDLGHRRIALLNGLEWMDFAQRRREGYLQGLADAGLTMRPELMHSDEMTEDFGHDVAARLLDGSEPPTAFLVSSCITALGVRRAVETRGMSVGRDVSIVTHDDDLSYLGNRGDVPSFTATRSSVRQAGRRCAEILLGLIASRQEDQPTPPVQELWESQLLVGRSTGPARDRAEGTT</sequence>
<evidence type="ECO:0000313" key="1">
    <source>
        <dbReference type="EMBL" id="APX88408.1"/>
    </source>
</evidence>
<dbReference type="Proteomes" id="UP000187266">
    <property type="component" value="Chromosome"/>
</dbReference>
<name>A0A1U7DEV0_9RHOB</name>
<dbReference type="InterPro" id="IPR028082">
    <property type="entry name" value="Peripla_BP_I"/>
</dbReference>
<dbReference type="Gene3D" id="3.40.50.2300">
    <property type="match status" value="2"/>
</dbReference>
<dbReference type="OrthoDB" id="234496at2"/>
<dbReference type="Pfam" id="PF00356">
    <property type="entry name" value="LacI"/>
    <property type="match status" value="1"/>
</dbReference>
<dbReference type="STRING" id="1267768.BV394_00560"/>
<organism evidence="1 2">
    <name type="scientific">Brevirhabdus pacifica</name>
    <dbReference type="NCBI Taxonomy" id="1267768"/>
    <lineage>
        <taxon>Bacteria</taxon>
        <taxon>Pseudomonadati</taxon>
        <taxon>Pseudomonadota</taxon>
        <taxon>Alphaproteobacteria</taxon>
        <taxon>Rhodobacterales</taxon>
        <taxon>Paracoccaceae</taxon>
        <taxon>Brevirhabdus</taxon>
    </lineage>
</organism>
<evidence type="ECO:0000313" key="2">
    <source>
        <dbReference type="Proteomes" id="UP000187266"/>
    </source>
</evidence>
<gene>
    <name evidence="1" type="ORF">BV394_00560</name>
</gene>
<dbReference type="GO" id="GO:0000976">
    <property type="term" value="F:transcription cis-regulatory region binding"/>
    <property type="evidence" value="ECO:0007669"/>
    <property type="project" value="TreeGrafter"/>
</dbReference>
<dbReference type="AlphaFoldDB" id="A0A1U7DEV0"/>
<dbReference type="CDD" id="cd20010">
    <property type="entry name" value="PBP1_AglR-like"/>
    <property type="match status" value="1"/>
</dbReference>
<dbReference type="PANTHER" id="PTHR30146:SF155">
    <property type="entry name" value="ALANINE RACEMASE"/>
    <property type="match status" value="1"/>
</dbReference>
<dbReference type="Gene3D" id="1.10.260.40">
    <property type="entry name" value="lambda repressor-like DNA-binding domains"/>
    <property type="match status" value="1"/>
</dbReference>
<accession>A0A1U7DEV0</accession>
<keyword evidence="2" id="KW-1185">Reference proteome</keyword>
<dbReference type="SMART" id="SM00354">
    <property type="entry name" value="HTH_LACI"/>
    <property type="match status" value="1"/>
</dbReference>
<proteinExistence type="predicted"/>
<accession>A0A2M9DH85</accession>
<dbReference type="GO" id="GO:0003700">
    <property type="term" value="F:DNA-binding transcription factor activity"/>
    <property type="evidence" value="ECO:0007669"/>
    <property type="project" value="TreeGrafter"/>
</dbReference>
<reference evidence="1 2" key="1">
    <citation type="submission" date="2017-01" db="EMBL/GenBank/DDBJ databases">
        <title>Genomic analysis of Xuhuaishuia manganoxidans DY6-4.</title>
        <authorList>
            <person name="Wang X."/>
        </authorList>
    </citation>
    <scope>NUCLEOTIDE SEQUENCE [LARGE SCALE GENOMIC DNA]</scope>
    <source>
        <strain evidence="1 2">DY6-4</strain>
    </source>
</reference>
<protein>
    <submittedName>
        <fullName evidence="1">LacI family transcriptional regulator</fullName>
    </submittedName>
</protein>
<dbReference type="SUPFAM" id="SSF53822">
    <property type="entry name" value="Periplasmic binding protein-like I"/>
    <property type="match status" value="1"/>
</dbReference>
<dbReference type="PANTHER" id="PTHR30146">
    <property type="entry name" value="LACI-RELATED TRANSCRIPTIONAL REPRESSOR"/>
    <property type="match status" value="1"/>
</dbReference>
<dbReference type="InterPro" id="IPR000843">
    <property type="entry name" value="HTH_LacI"/>
</dbReference>
<dbReference type="InterPro" id="IPR010982">
    <property type="entry name" value="Lambda_DNA-bd_dom_sf"/>
</dbReference>